<dbReference type="Proteomes" id="UP000235145">
    <property type="component" value="Unassembled WGS sequence"/>
</dbReference>
<dbReference type="Pfam" id="PF10551">
    <property type="entry name" value="MULE"/>
    <property type="match status" value="1"/>
</dbReference>
<reference evidence="3 4" key="1">
    <citation type="journal article" date="2017" name="Nat. Commun.">
        <title>Genome assembly with in vitro proximity ligation data and whole-genome triplication in lettuce.</title>
        <authorList>
            <person name="Reyes-Chin-Wo S."/>
            <person name="Wang Z."/>
            <person name="Yang X."/>
            <person name="Kozik A."/>
            <person name="Arikit S."/>
            <person name="Song C."/>
            <person name="Xia L."/>
            <person name="Froenicke L."/>
            <person name="Lavelle D.O."/>
            <person name="Truco M.J."/>
            <person name="Xia R."/>
            <person name="Zhu S."/>
            <person name="Xu C."/>
            <person name="Xu H."/>
            <person name="Xu X."/>
            <person name="Cox K."/>
            <person name="Korf I."/>
            <person name="Meyers B.C."/>
            <person name="Michelmore R.W."/>
        </authorList>
    </citation>
    <scope>NUCLEOTIDE SEQUENCE [LARGE SCALE GENOMIC DNA]</scope>
    <source>
        <strain evidence="4">cv. Salinas</strain>
        <tissue evidence="3">Seedlings</tissue>
    </source>
</reference>
<feature type="compositionally biased region" description="Acidic residues" evidence="1">
    <location>
        <begin position="472"/>
        <end position="491"/>
    </location>
</feature>
<proteinExistence type="predicted"/>
<protein>
    <recommendedName>
        <fullName evidence="2">MULE transposase domain-containing protein</fullName>
    </recommendedName>
</protein>
<evidence type="ECO:0000313" key="3">
    <source>
        <dbReference type="EMBL" id="KAJ0196765.1"/>
    </source>
</evidence>
<feature type="region of interest" description="Disordered" evidence="1">
    <location>
        <begin position="469"/>
        <end position="493"/>
    </location>
</feature>
<dbReference type="InterPro" id="IPR018289">
    <property type="entry name" value="MULE_transposase_dom"/>
</dbReference>
<evidence type="ECO:0000256" key="1">
    <source>
        <dbReference type="SAM" id="MobiDB-lite"/>
    </source>
</evidence>
<keyword evidence="4" id="KW-1185">Reference proteome</keyword>
<dbReference type="EMBL" id="NBSK02000007">
    <property type="protein sequence ID" value="KAJ0196765.1"/>
    <property type="molecule type" value="Genomic_DNA"/>
</dbReference>
<feature type="domain" description="MULE transposase" evidence="2">
    <location>
        <begin position="83"/>
        <end position="180"/>
    </location>
</feature>
<evidence type="ECO:0000313" key="4">
    <source>
        <dbReference type="Proteomes" id="UP000235145"/>
    </source>
</evidence>
<sequence length="528" mass="60882">MKFLDAKIGLLHGDIPGVQQNEHAQLDEDDEDIGVEYRVHDPNVDWKETRLRLGDCYQSPDQLRFYVVFKAFRDGWNRGCRRVIGLDGSFLKGRKVKGEILTAIGRDEDNHVYPIAWAVMNVENKDNWTWFIENLVADLDLGAGNGLVVISDQHKGLLQAMADLLPHVEHRKCARHIFANFRKKFTGLELNNLFWEAAMSTVAGDFLATMDKIKKITETGYTYLMARKSETWCRAFFSHGYACEAVENRAAECFNDMIKEIRKKPLLTMLEEISILLMKRFFHQGQEEAKWRGNCGPNIQLKIDEFGKDMSQAAINYIHKDPSQFLSFWFHKDKYVATYNQNIQPIGGSILWSMTDIIKPLPPLVRRMPGRPKLKRVKYASESQDAKYPSQRLKVPRTMRRDATLPPVSEIGDQDGGPAVNERVNLKDLSLSGYTRADAVAAMKEVYGEVKETHVDERDVQKRDVQEKEIEEREVEEEQVEEREVEEEEACDNPKISIRQSQSIQLNFKFIGLQKSWKLHHKEFTAAN</sequence>
<dbReference type="AlphaFoldDB" id="A0A9R1X175"/>
<name>A0A9R1X175_LACSA</name>
<organism evidence="3 4">
    <name type="scientific">Lactuca sativa</name>
    <name type="common">Garden lettuce</name>
    <dbReference type="NCBI Taxonomy" id="4236"/>
    <lineage>
        <taxon>Eukaryota</taxon>
        <taxon>Viridiplantae</taxon>
        <taxon>Streptophyta</taxon>
        <taxon>Embryophyta</taxon>
        <taxon>Tracheophyta</taxon>
        <taxon>Spermatophyta</taxon>
        <taxon>Magnoliopsida</taxon>
        <taxon>eudicotyledons</taxon>
        <taxon>Gunneridae</taxon>
        <taxon>Pentapetalae</taxon>
        <taxon>asterids</taxon>
        <taxon>campanulids</taxon>
        <taxon>Asterales</taxon>
        <taxon>Asteraceae</taxon>
        <taxon>Cichorioideae</taxon>
        <taxon>Cichorieae</taxon>
        <taxon>Lactucinae</taxon>
        <taxon>Lactuca</taxon>
    </lineage>
</organism>
<dbReference type="PANTHER" id="PTHR31973">
    <property type="entry name" value="POLYPROTEIN, PUTATIVE-RELATED"/>
    <property type="match status" value="1"/>
</dbReference>
<gene>
    <name evidence="3" type="ORF">LSAT_V11C700369240</name>
</gene>
<dbReference type="PANTHER" id="PTHR31973:SF187">
    <property type="entry name" value="MUTATOR TRANSPOSASE MUDRA PROTEIN"/>
    <property type="match status" value="1"/>
</dbReference>
<comment type="caution">
    <text evidence="3">The sequence shown here is derived from an EMBL/GenBank/DDBJ whole genome shotgun (WGS) entry which is preliminary data.</text>
</comment>
<evidence type="ECO:0000259" key="2">
    <source>
        <dbReference type="Pfam" id="PF10551"/>
    </source>
</evidence>
<accession>A0A9R1X175</accession>